<protein>
    <submittedName>
        <fullName evidence="1">Uncharacterized protein</fullName>
    </submittedName>
</protein>
<proteinExistence type="predicted"/>
<reference evidence="1" key="1">
    <citation type="submission" date="2016-02" db="EMBL/GenBank/DDBJ databases">
        <title>WGS assembly of Manihot esculenta.</title>
        <authorList>
            <person name="Bredeson J.V."/>
            <person name="Prochnik S.E."/>
            <person name="Lyons J.B."/>
            <person name="Schmutz J."/>
            <person name="Grimwood J."/>
            <person name="Vrebalov J."/>
            <person name="Bart R.S."/>
            <person name="Amuge T."/>
            <person name="Ferguson M.E."/>
            <person name="Green R."/>
            <person name="Putnam N."/>
            <person name="Stites J."/>
            <person name="Rounsley S."/>
            <person name="Rokhsar D.S."/>
        </authorList>
    </citation>
    <scope>NUCLEOTIDE SEQUENCE [LARGE SCALE GENOMIC DNA]</scope>
    <source>
        <tissue evidence="1">Leaf</tissue>
    </source>
</reference>
<sequence length="37" mass="4635">MQGRKSQYRFRKKTTGNFRREEKKMEIWCQKKEALTL</sequence>
<evidence type="ECO:0000313" key="1">
    <source>
        <dbReference type="EMBL" id="OAY29237.1"/>
    </source>
</evidence>
<dbReference type="EMBL" id="CM004401">
    <property type="protein sequence ID" value="OAY29237.1"/>
    <property type="molecule type" value="Genomic_DNA"/>
</dbReference>
<gene>
    <name evidence="1" type="ORF">MANES_15G128800</name>
</gene>
<organism evidence="1">
    <name type="scientific">Manihot esculenta</name>
    <name type="common">Cassava</name>
    <name type="synonym">Jatropha manihot</name>
    <dbReference type="NCBI Taxonomy" id="3983"/>
    <lineage>
        <taxon>Eukaryota</taxon>
        <taxon>Viridiplantae</taxon>
        <taxon>Streptophyta</taxon>
        <taxon>Embryophyta</taxon>
        <taxon>Tracheophyta</taxon>
        <taxon>Spermatophyta</taxon>
        <taxon>Magnoliopsida</taxon>
        <taxon>eudicotyledons</taxon>
        <taxon>Gunneridae</taxon>
        <taxon>Pentapetalae</taxon>
        <taxon>rosids</taxon>
        <taxon>fabids</taxon>
        <taxon>Malpighiales</taxon>
        <taxon>Euphorbiaceae</taxon>
        <taxon>Crotonoideae</taxon>
        <taxon>Manihoteae</taxon>
        <taxon>Manihot</taxon>
    </lineage>
</organism>
<name>A0A2C9UFH2_MANES</name>
<accession>A0A2C9UFH2</accession>
<dbReference type="AlphaFoldDB" id="A0A2C9UFH2"/>